<dbReference type="PANTHER" id="PTHR43214">
    <property type="entry name" value="TWO-COMPONENT RESPONSE REGULATOR"/>
    <property type="match status" value="1"/>
</dbReference>
<dbReference type="AlphaFoldDB" id="A0A939RSU6"/>
<accession>A0A939RSU6</accession>
<dbReference type="SUPFAM" id="SSF52172">
    <property type="entry name" value="CheY-like"/>
    <property type="match status" value="1"/>
</dbReference>
<comment type="caution">
    <text evidence="6">The sequence shown here is derived from an EMBL/GenBank/DDBJ whole genome shotgun (WGS) entry which is preliminary data.</text>
</comment>
<feature type="modified residue" description="4-aspartylphosphate" evidence="3">
    <location>
        <position position="55"/>
    </location>
</feature>
<keyword evidence="7" id="KW-1185">Reference proteome</keyword>
<dbReference type="InterPro" id="IPR011006">
    <property type="entry name" value="CheY-like_superfamily"/>
</dbReference>
<dbReference type="GO" id="GO:0003677">
    <property type="term" value="F:DNA binding"/>
    <property type="evidence" value="ECO:0007669"/>
    <property type="project" value="UniProtKB-KW"/>
</dbReference>
<dbReference type="InterPro" id="IPR039420">
    <property type="entry name" value="WalR-like"/>
</dbReference>
<keyword evidence="2" id="KW-0238">DNA-binding</keyword>
<dbReference type="PRINTS" id="PR00038">
    <property type="entry name" value="HTHLUXR"/>
</dbReference>
<feature type="domain" description="Response regulatory" evidence="5">
    <location>
        <begin position="4"/>
        <end position="120"/>
    </location>
</feature>
<sequence>MTISVVLADDEGLIRTALATLLPLEGDIAVVAEAADGHEALAAFAEHQPDVLVLDLEMPGLDGLDVAGAVLSDRPDQAILMLTRHARPGMLRSALRLGVRGFLGKQSAPDTIAEAIAHVAGGGRHVDPSVSAQALIDDCPLTEREKDVLRVASDGYSASDISRILHLAPGTVRNYLSSAIGKTHTTTRHDAARYAREQGWI</sequence>
<dbReference type="Gene3D" id="1.10.10.10">
    <property type="entry name" value="Winged helix-like DNA-binding domain superfamily/Winged helix DNA-binding domain"/>
    <property type="match status" value="1"/>
</dbReference>
<evidence type="ECO:0000256" key="3">
    <source>
        <dbReference type="PROSITE-ProRule" id="PRU00169"/>
    </source>
</evidence>
<dbReference type="InterPro" id="IPR036388">
    <property type="entry name" value="WH-like_DNA-bd_sf"/>
</dbReference>
<dbReference type="SUPFAM" id="SSF46894">
    <property type="entry name" value="C-terminal effector domain of the bipartite response regulators"/>
    <property type="match status" value="1"/>
</dbReference>
<protein>
    <submittedName>
        <fullName evidence="6">Response regulator transcription factor</fullName>
    </submittedName>
</protein>
<proteinExistence type="predicted"/>
<dbReference type="PROSITE" id="PS00622">
    <property type="entry name" value="HTH_LUXR_1"/>
    <property type="match status" value="1"/>
</dbReference>
<evidence type="ECO:0000259" key="4">
    <source>
        <dbReference type="PROSITE" id="PS50043"/>
    </source>
</evidence>
<dbReference type="InterPro" id="IPR001789">
    <property type="entry name" value="Sig_transdc_resp-reg_receiver"/>
</dbReference>
<evidence type="ECO:0000313" key="6">
    <source>
        <dbReference type="EMBL" id="MBO1752542.1"/>
    </source>
</evidence>
<reference evidence="6" key="1">
    <citation type="submission" date="2021-03" db="EMBL/GenBank/DDBJ databases">
        <title>Actinotalea soli sp. nov., isolated from soil.</title>
        <authorList>
            <person name="Ping W."/>
            <person name="Zhang J."/>
        </authorList>
    </citation>
    <scope>NUCLEOTIDE SEQUENCE</scope>
    <source>
        <strain evidence="6">BY-33</strain>
    </source>
</reference>
<evidence type="ECO:0000313" key="7">
    <source>
        <dbReference type="Proteomes" id="UP000664209"/>
    </source>
</evidence>
<evidence type="ECO:0000256" key="2">
    <source>
        <dbReference type="ARBA" id="ARBA00023125"/>
    </source>
</evidence>
<organism evidence="6 7">
    <name type="scientific">Actinotalea soli</name>
    <dbReference type="NCBI Taxonomy" id="2819234"/>
    <lineage>
        <taxon>Bacteria</taxon>
        <taxon>Bacillati</taxon>
        <taxon>Actinomycetota</taxon>
        <taxon>Actinomycetes</taxon>
        <taxon>Micrococcales</taxon>
        <taxon>Cellulomonadaceae</taxon>
        <taxon>Actinotalea</taxon>
    </lineage>
</organism>
<name>A0A939RSU6_9CELL</name>
<dbReference type="Proteomes" id="UP000664209">
    <property type="component" value="Unassembled WGS sequence"/>
</dbReference>
<dbReference type="RefSeq" id="WP_208056225.1">
    <property type="nucleotide sequence ID" value="NZ_JAGEMK010000006.1"/>
</dbReference>
<dbReference type="SMART" id="SM00448">
    <property type="entry name" value="REC"/>
    <property type="match status" value="1"/>
</dbReference>
<dbReference type="Gene3D" id="3.40.50.2300">
    <property type="match status" value="1"/>
</dbReference>
<dbReference type="Pfam" id="PF00196">
    <property type="entry name" value="GerE"/>
    <property type="match status" value="1"/>
</dbReference>
<dbReference type="Pfam" id="PF00072">
    <property type="entry name" value="Response_reg"/>
    <property type="match status" value="1"/>
</dbReference>
<dbReference type="InterPro" id="IPR058245">
    <property type="entry name" value="NreC/VraR/RcsB-like_REC"/>
</dbReference>
<dbReference type="PANTHER" id="PTHR43214:SF42">
    <property type="entry name" value="TRANSCRIPTIONAL REGULATORY PROTEIN DESR"/>
    <property type="match status" value="1"/>
</dbReference>
<dbReference type="GO" id="GO:0000160">
    <property type="term" value="P:phosphorelay signal transduction system"/>
    <property type="evidence" value="ECO:0007669"/>
    <property type="project" value="InterPro"/>
</dbReference>
<dbReference type="EMBL" id="JAGEMK010000006">
    <property type="protein sequence ID" value="MBO1752542.1"/>
    <property type="molecule type" value="Genomic_DNA"/>
</dbReference>
<evidence type="ECO:0000256" key="1">
    <source>
        <dbReference type="ARBA" id="ARBA00022553"/>
    </source>
</evidence>
<keyword evidence="1 3" id="KW-0597">Phosphoprotein</keyword>
<dbReference type="GO" id="GO:0006355">
    <property type="term" value="P:regulation of DNA-templated transcription"/>
    <property type="evidence" value="ECO:0007669"/>
    <property type="project" value="InterPro"/>
</dbReference>
<dbReference type="PROSITE" id="PS50043">
    <property type="entry name" value="HTH_LUXR_2"/>
    <property type="match status" value="1"/>
</dbReference>
<dbReference type="SMART" id="SM00421">
    <property type="entry name" value="HTH_LUXR"/>
    <property type="match status" value="1"/>
</dbReference>
<feature type="domain" description="HTH luxR-type" evidence="4">
    <location>
        <begin position="134"/>
        <end position="199"/>
    </location>
</feature>
<dbReference type="PROSITE" id="PS50110">
    <property type="entry name" value="RESPONSE_REGULATORY"/>
    <property type="match status" value="1"/>
</dbReference>
<dbReference type="CDD" id="cd06170">
    <property type="entry name" value="LuxR_C_like"/>
    <property type="match status" value="1"/>
</dbReference>
<dbReference type="InterPro" id="IPR000792">
    <property type="entry name" value="Tscrpt_reg_LuxR_C"/>
</dbReference>
<dbReference type="CDD" id="cd17535">
    <property type="entry name" value="REC_NarL-like"/>
    <property type="match status" value="1"/>
</dbReference>
<evidence type="ECO:0000259" key="5">
    <source>
        <dbReference type="PROSITE" id="PS50110"/>
    </source>
</evidence>
<gene>
    <name evidence="6" type="ORF">J4G33_12085</name>
</gene>
<dbReference type="InterPro" id="IPR016032">
    <property type="entry name" value="Sig_transdc_resp-reg_C-effctor"/>
</dbReference>